<reference evidence="4" key="1">
    <citation type="journal article" date="2019" name="Int. J. Syst. Evol. Microbiol.">
        <title>The Global Catalogue of Microorganisms (GCM) 10K type strain sequencing project: providing services to taxonomists for standard genome sequencing and annotation.</title>
        <authorList>
            <consortium name="The Broad Institute Genomics Platform"/>
            <consortium name="The Broad Institute Genome Sequencing Center for Infectious Disease"/>
            <person name="Wu L."/>
            <person name="Ma J."/>
        </authorList>
    </citation>
    <scope>NUCLEOTIDE SEQUENCE [LARGE SCALE GENOMIC DNA]</scope>
    <source>
        <strain evidence="4">CCUG 43117</strain>
    </source>
</reference>
<dbReference type="EMBL" id="JBHSLU010000007">
    <property type="protein sequence ID" value="MFC5504652.1"/>
    <property type="molecule type" value="Genomic_DNA"/>
</dbReference>
<dbReference type="PANTHER" id="PTHR33164:SF105">
    <property type="entry name" value="TRANSCRIPTIONAL REPRESSOR PROTEIN-RELATED"/>
    <property type="match status" value="1"/>
</dbReference>
<dbReference type="Gene3D" id="1.10.10.10">
    <property type="entry name" value="Winged helix-like DNA-binding domain superfamily/Winged helix DNA-binding domain"/>
    <property type="match status" value="1"/>
</dbReference>
<protein>
    <submittedName>
        <fullName evidence="3">MarR family winged helix-turn-helix transcriptional regulator</fullName>
    </submittedName>
</protein>
<dbReference type="Proteomes" id="UP001596060">
    <property type="component" value="Unassembled WGS sequence"/>
</dbReference>
<feature type="domain" description="HTH marR-type" evidence="2">
    <location>
        <begin position="53"/>
        <end position="151"/>
    </location>
</feature>
<feature type="region of interest" description="Disordered" evidence="1">
    <location>
        <begin position="1"/>
        <end position="24"/>
    </location>
</feature>
<evidence type="ECO:0000259" key="2">
    <source>
        <dbReference type="SMART" id="SM00347"/>
    </source>
</evidence>
<name>A0ABW0NZX4_9HYPH</name>
<sequence>MAAKGAGTRYHAAMSEPPSLPTATSETLDDIARSCVALHVRMTARAVTRAYDEAMRSSGLKITQFVLLSALSTGAWRSVTELAERFALERTSLTRNLQLLAAEGLIEPVACKGRASIYGVTPKGRAAIEAAIPYWRTAQERIEGGLGKEDWSQMRDRLKALRRVARGSG</sequence>
<dbReference type="InterPro" id="IPR036388">
    <property type="entry name" value="WH-like_DNA-bd_sf"/>
</dbReference>
<proteinExistence type="predicted"/>
<dbReference type="RefSeq" id="WP_377815757.1">
    <property type="nucleotide sequence ID" value="NZ_JBHSLU010000007.1"/>
</dbReference>
<comment type="caution">
    <text evidence="3">The sequence shown here is derived from an EMBL/GenBank/DDBJ whole genome shotgun (WGS) entry which is preliminary data.</text>
</comment>
<accession>A0ABW0NZX4</accession>
<dbReference type="InterPro" id="IPR000835">
    <property type="entry name" value="HTH_MarR-typ"/>
</dbReference>
<dbReference type="SUPFAM" id="SSF46785">
    <property type="entry name" value="Winged helix' DNA-binding domain"/>
    <property type="match status" value="1"/>
</dbReference>
<dbReference type="Pfam" id="PF12802">
    <property type="entry name" value="MarR_2"/>
    <property type="match status" value="1"/>
</dbReference>
<dbReference type="InterPro" id="IPR036390">
    <property type="entry name" value="WH_DNA-bd_sf"/>
</dbReference>
<evidence type="ECO:0000313" key="3">
    <source>
        <dbReference type="EMBL" id="MFC5504652.1"/>
    </source>
</evidence>
<evidence type="ECO:0000256" key="1">
    <source>
        <dbReference type="SAM" id="MobiDB-lite"/>
    </source>
</evidence>
<dbReference type="InterPro" id="IPR039422">
    <property type="entry name" value="MarR/SlyA-like"/>
</dbReference>
<organism evidence="3 4">
    <name type="scientific">Bosea massiliensis</name>
    <dbReference type="NCBI Taxonomy" id="151419"/>
    <lineage>
        <taxon>Bacteria</taxon>
        <taxon>Pseudomonadati</taxon>
        <taxon>Pseudomonadota</taxon>
        <taxon>Alphaproteobacteria</taxon>
        <taxon>Hyphomicrobiales</taxon>
        <taxon>Boseaceae</taxon>
        <taxon>Bosea</taxon>
    </lineage>
</organism>
<dbReference type="PANTHER" id="PTHR33164">
    <property type="entry name" value="TRANSCRIPTIONAL REGULATOR, MARR FAMILY"/>
    <property type="match status" value="1"/>
</dbReference>
<keyword evidence="4" id="KW-1185">Reference proteome</keyword>
<evidence type="ECO:0000313" key="4">
    <source>
        <dbReference type="Proteomes" id="UP001596060"/>
    </source>
</evidence>
<dbReference type="SMART" id="SM00347">
    <property type="entry name" value="HTH_MARR"/>
    <property type="match status" value="1"/>
</dbReference>
<gene>
    <name evidence="3" type="ORF">ACFPN9_05205</name>
</gene>